<evidence type="ECO:0000256" key="1">
    <source>
        <dbReference type="ARBA" id="ARBA00038310"/>
    </source>
</evidence>
<dbReference type="InterPro" id="IPR006680">
    <property type="entry name" value="Amidohydro-rel"/>
</dbReference>
<feature type="domain" description="Amidohydrolase-related" evidence="2">
    <location>
        <begin position="213"/>
        <end position="349"/>
    </location>
</feature>
<dbReference type="InterPro" id="IPR032466">
    <property type="entry name" value="Metal_Hydrolase"/>
</dbReference>
<dbReference type="EMBL" id="KN832871">
    <property type="protein sequence ID" value="KIN05532.1"/>
    <property type="molecule type" value="Genomic_DNA"/>
</dbReference>
<evidence type="ECO:0000313" key="3">
    <source>
        <dbReference type="EMBL" id="KIN05532.1"/>
    </source>
</evidence>
<protein>
    <recommendedName>
        <fullName evidence="2">Amidohydrolase-related domain-containing protein</fullName>
    </recommendedName>
</protein>
<reference evidence="4" key="2">
    <citation type="submission" date="2015-01" db="EMBL/GenBank/DDBJ databases">
        <title>Evolutionary Origins and Diversification of the Mycorrhizal Mutualists.</title>
        <authorList>
            <consortium name="DOE Joint Genome Institute"/>
            <consortium name="Mycorrhizal Genomics Consortium"/>
            <person name="Kohler A."/>
            <person name="Kuo A."/>
            <person name="Nagy L.G."/>
            <person name="Floudas D."/>
            <person name="Copeland A."/>
            <person name="Barry K.W."/>
            <person name="Cichocki N."/>
            <person name="Veneault-Fourrey C."/>
            <person name="LaButti K."/>
            <person name="Lindquist E.A."/>
            <person name="Lipzen A."/>
            <person name="Lundell T."/>
            <person name="Morin E."/>
            <person name="Murat C."/>
            <person name="Riley R."/>
            <person name="Ohm R."/>
            <person name="Sun H."/>
            <person name="Tunlid A."/>
            <person name="Henrissat B."/>
            <person name="Grigoriev I.V."/>
            <person name="Hibbett D.S."/>
            <person name="Martin F."/>
        </authorList>
    </citation>
    <scope>NUCLEOTIDE SEQUENCE [LARGE SCALE GENOMIC DNA]</scope>
    <source>
        <strain evidence="4">Zn</strain>
    </source>
</reference>
<dbReference type="SUPFAM" id="SSF51556">
    <property type="entry name" value="Metallo-dependent hydrolases"/>
    <property type="match status" value="1"/>
</dbReference>
<dbReference type="GO" id="GO:0016787">
    <property type="term" value="F:hydrolase activity"/>
    <property type="evidence" value="ECO:0007669"/>
    <property type="project" value="InterPro"/>
</dbReference>
<dbReference type="AlphaFoldDB" id="A0A0C3HTF7"/>
<organism evidence="3 4">
    <name type="scientific">Oidiodendron maius (strain Zn)</name>
    <dbReference type="NCBI Taxonomy" id="913774"/>
    <lineage>
        <taxon>Eukaryota</taxon>
        <taxon>Fungi</taxon>
        <taxon>Dikarya</taxon>
        <taxon>Ascomycota</taxon>
        <taxon>Pezizomycotina</taxon>
        <taxon>Leotiomycetes</taxon>
        <taxon>Leotiomycetes incertae sedis</taxon>
        <taxon>Myxotrichaceae</taxon>
        <taxon>Oidiodendron</taxon>
    </lineage>
</organism>
<dbReference type="InterPro" id="IPR052350">
    <property type="entry name" value="Metallo-dep_Lactonases"/>
</dbReference>
<dbReference type="OrthoDB" id="2135488at2759"/>
<keyword evidence="4" id="KW-1185">Reference proteome</keyword>
<reference evidence="3 4" key="1">
    <citation type="submission" date="2014-04" db="EMBL/GenBank/DDBJ databases">
        <authorList>
            <consortium name="DOE Joint Genome Institute"/>
            <person name="Kuo A."/>
            <person name="Martino E."/>
            <person name="Perotto S."/>
            <person name="Kohler A."/>
            <person name="Nagy L.G."/>
            <person name="Floudas D."/>
            <person name="Copeland A."/>
            <person name="Barry K.W."/>
            <person name="Cichocki N."/>
            <person name="Veneault-Fourrey C."/>
            <person name="LaButti K."/>
            <person name="Lindquist E.A."/>
            <person name="Lipzen A."/>
            <person name="Lundell T."/>
            <person name="Morin E."/>
            <person name="Murat C."/>
            <person name="Sun H."/>
            <person name="Tunlid A."/>
            <person name="Henrissat B."/>
            <person name="Grigoriev I.V."/>
            <person name="Hibbett D.S."/>
            <person name="Martin F."/>
            <person name="Nordberg H.P."/>
            <person name="Cantor M.N."/>
            <person name="Hua S.X."/>
        </authorList>
    </citation>
    <scope>NUCLEOTIDE SEQUENCE [LARGE SCALE GENOMIC DNA]</scope>
    <source>
        <strain evidence="3 4">Zn</strain>
    </source>
</reference>
<dbReference type="Pfam" id="PF04909">
    <property type="entry name" value="Amidohydro_2"/>
    <property type="match status" value="1"/>
</dbReference>
<dbReference type="HOGENOM" id="CLU_044590_1_0_1"/>
<dbReference type="Gene3D" id="3.20.20.140">
    <property type="entry name" value="Metal-dependent hydrolases"/>
    <property type="match status" value="1"/>
</dbReference>
<gene>
    <name evidence="3" type="ORF">OIDMADRAFT_188827</name>
</gene>
<dbReference type="Proteomes" id="UP000054321">
    <property type="component" value="Unassembled WGS sequence"/>
</dbReference>
<proteinExistence type="inferred from homology"/>
<sequence>MSSRESEDALEEYPIIDSHIHLYPKSELDTLAWADPSSPLYKQFSVNEYATATSSAPSLEGFIFLETDRKNDLKTGAEDGRGWEMPLMEVDWLKRIALGIPRDGEGHSAEQKELCLAIIPWAPVPSGAEVLERYVNEVEKHAESSFSKVKGFRYLVQDKPKGTMLGDGFIEGLKWLGRKGYVFDLGVDQHSGGKWQLEEAVEMIQRAHEGVPEAEKVTFIINHLCKPDLAVYNQTDPQFLAWRAAMFNLGKCSKTFMKLSGCFSEMPDSLKAASVDDIFTALQPYLAVILGTFGSFRIMFGSDWPVCTVGVDDAWKKWREVVQRFCSLASLGRAEQIMIWSGNAIKAYKMRELI</sequence>
<dbReference type="STRING" id="913774.A0A0C3HTF7"/>
<comment type="similarity">
    <text evidence="1">Belongs to the metallo-dependent hydrolases superfamily.</text>
</comment>
<dbReference type="PANTHER" id="PTHR43569">
    <property type="entry name" value="AMIDOHYDROLASE"/>
    <property type="match status" value="1"/>
</dbReference>
<dbReference type="PANTHER" id="PTHR43569:SF2">
    <property type="entry name" value="AMIDOHYDROLASE-RELATED DOMAIN-CONTAINING PROTEIN"/>
    <property type="match status" value="1"/>
</dbReference>
<evidence type="ECO:0000313" key="4">
    <source>
        <dbReference type="Proteomes" id="UP000054321"/>
    </source>
</evidence>
<accession>A0A0C3HTF7</accession>
<evidence type="ECO:0000259" key="2">
    <source>
        <dbReference type="Pfam" id="PF04909"/>
    </source>
</evidence>
<dbReference type="InParanoid" id="A0A0C3HTF7"/>
<name>A0A0C3HTF7_OIDMZ</name>